<keyword evidence="3" id="KW-1185">Reference proteome</keyword>
<dbReference type="AlphaFoldDB" id="A0A166SJK6"/>
<evidence type="ECO:0000256" key="1">
    <source>
        <dbReference type="SAM" id="MobiDB-lite"/>
    </source>
</evidence>
<dbReference type="OrthoDB" id="2122982at2759"/>
<protein>
    <recommendedName>
        <fullName evidence="4">EF-hand domain-containing protein</fullName>
    </recommendedName>
</protein>
<dbReference type="STRING" id="436010.A0A166SJK6"/>
<reference evidence="2 3" key="1">
    <citation type="journal article" date="2016" name="Mol. Biol. Evol.">
        <title>Comparative Genomics of Early-Diverging Mushroom-Forming Fungi Provides Insights into the Origins of Lignocellulose Decay Capabilities.</title>
        <authorList>
            <person name="Nagy L.G."/>
            <person name="Riley R."/>
            <person name="Tritt A."/>
            <person name="Adam C."/>
            <person name="Daum C."/>
            <person name="Floudas D."/>
            <person name="Sun H."/>
            <person name="Yadav J.S."/>
            <person name="Pangilinan J."/>
            <person name="Larsson K.H."/>
            <person name="Matsuura K."/>
            <person name="Barry K."/>
            <person name="Labutti K."/>
            <person name="Kuo R."/>
            <person name="Ohm R.A."/>
            <person name="Bhattacharya S.S."/>
            <person name="Shirouzu T."/>
            <person name="Yoshinaga Y."/>
            <person name="Martin F.M."/>
            <person name="Grigoriev I.V."/>
            <person name="Hibbett D.S."/>
        </authorList>
    </citation>
    <scope>NUCLEOTIDE SEQUENCE [LARGE SCALE GENOMIC DNA]</scope>
    <source>
        <strain evidence="2 3">CBS 109695</strain>
    </source>
</reference>
<dbReference type="EMBL" id="KV417498">
    <property type="protein sequence ID" value="KZP29523.1"/>
    <property type="molecule type" value="Genomic_DNA"/>
</dbReference>
<sequence length="673" mass="75910">MSRNANLAKDFAAVHIEPHIEQDQKRITVKLANLVGAGQDKLTTAKGIVDNAAGVEVAKIGKEALSSLLAPAKDIIAILDIVAQIHPAVSVALAVIKVVVQLELDRQDNDRHIACLFYSMSDMLFVLSYLDPVFEDDDNLKDSLETLLKSITENIDAFGNLCDEYYKHKTFVRTIFSGRYKGKLDDFAQTFADTKDELKFLVLSKSAVTTMGMKSTLNQVSAKVDKVIAFLEKMSPEEKKAAEAVQQRGVAAVIEDEKFISSIASKLGQKINSDIRKDMKFTMRTDLDEALEMNRSLYDLKFDAAQLRIQHLIEHSTSTILLHMDAGPHDLIRDEDIRAVWKDMQWRVSCKVRHFVDAIHYHFAQKYLAHQKATGELHPDAWTLNYMSKVIFHPAIGNAIDEDGSGYLSVSEVDQFFQRKPQNWSAAEWIAYWGVGWYKNAIVYSNRCRSIIAELQESQSAILEPNKEYIAQYFGESNEGLDMMGTIVNSIYTNTLSYHTERNADDNDKLHLLRSEAMNHEIGAMKTQLAAPKYQLDDLNAVFAVCGTSQLELPILCLIYLILQRHKKIIDLSKKLVLSEEEFDAMDTALQSIGEAFDKRYRNLVEGWQQQRLNVDLQVKSFAAGLFEDWHLICIEDDAEDEDSESDAESDAKDEDGDADLDPDTELEAEGGR</sequence>
<evidence type="ECO:0000313" key="2">
    <source>
        <dbReference type="EMBL" id="KZP29523.1"/>
    </source>
</evidence>
<dbReference type="InterPro" id="IPR018247">
    <property type="entry name" value="EF_Hand_1_Ca_BS"/>
</dbReference>
<evidence type="ECO:0008006" key="4">
    <source>
        <dbReference type="Google" id="ProtNLM"/>
    </source>
</evidence>
<accession>A0A166SJK6</accession>
<name>A0A166SJK6_9AGAM</name>
<dbReference type="PROSITE" id="PS00018">
    <property type="entry name" value="EF_HAND_1"/>
    <property type="match status" value="1"/>
</dbReference>
<evidence type="ECO:0000313" key="3">
    <source>
        <dbReference type="Proteomes" id="UP000076532"/>
    </source>
</evidence>
<dbReference type="Proteomes" id="UP000076532">
    <property type="component" value="Unassembled WGS sequence"/>
</dbReference>
<organism evidence="2 3">
    <name type="scientific">Athelia psychrophila</name>
    <dbReference type="NCBI Taxonomy" id="1759441"/>
    <lineage>
        <taxon>Eukaryota</taxon>
        <taxon>Fungi</taxon>
        <taxon>Dikarya</taxon>
        <taxon>Basidiomycota</taxon>
        <taxon>Agaricomycotina</taxon>
        <taxon>Agaricomycetes</taxon>
        <taxon>Agaricomycetidae</taxon>
        <taxon>Atheliales</taxon>
        <taxon>Atheliaceae</taxon>
        <taxon>Athelia</taxon>
    </lineage>
</organism>
<feature type="region of interest" description="Disordered" evidence="1">
    <location>
        <begin position="638"/>
        <end position="673"/>
    </location>
</feature>
<proteinExistence type="predicted"/>
<gene>
    <name evidence="2" type="ORF">FIBSPDRAFT_193959</name>
</gene>